<dbReference type="GO" id="GO:0003677">
    <property type="term" value="F:DNA binding"/>
    <property type="evidence" value="ECO:0007669"/>
    <property type="project" value="UniProtKB-KW"/>
</dbReference>
<dbReference type="AlphaFoldDB" id="A0AA39SSQ6"/>
<dbReference type="Proteomes" id="UP001168877">
    <property type="component" value="Unassembled WGS sequence"/>
</dbReference>
<dbReference type="InterPro" id="IPR015300">
    <property type="entry name" value="DNA-bd_pseudobarrel_sf"/>
</dbReference>
<name>A0AA39SSQ6_ACESA</name>
<dbReference type="InterPro" id="IPR003340">
    <property type="entry name" value="B3_DNA-bd"/>
</dbReference>
<evidence type="ECO:0000256" key="5">
    <source>
        <dbReference type="ARBA" id="ARBA00023242"/>
    </source>
</evidence>
<comment type="subcellular location">
    <subcellularLocation>
        <location evidence="1">Nucleus</location>
    </subcellularLocation>
</comment>
<sequence length="213" mass="23859">MAIVIFSKLLTETDISVRLTVPTRALQHINMPAGDNNVYLSPEDSEGREWPFRCYTRLNGHPRPAFTTGWLDFVEAKELQIGDRVTFSMLEDEGVAGGAPQYRIRATRTITLFREEHVVDLPQRNSSNSAEIQEDHGDGYAGSAATTAKATRRAAEEQEGFRRPLLSPPPHPPAPQRLFVLLLSLQPVTVSSPQIQCYHHHRLLGSQLSWMSC</sequence>
<protein>
    <recommendedName>
        <fullName evidence="7">TF-B3 domain-containing protein</fullName>
    </recommendedName>
</protein>
<keyword evidence="3" id="KW-0238">DNA-binding</keyword>
<feature type="compositionally biased region" description="Basic and acidic residues" evidence="6">
    <location>
        <begin position="153"/>
        <end position="162"/>
    </location>
</feature>
<proteinExistence type="predicted"/>
<dbReference type="Pfam" id="PF02362">
    <property type="entry name" value="B3"/>
    <property type="match status" value="1"/>
</dbReference>
<dbReference type="Gene3D" id="2.40.330.10">
    <property type="entry name" value="DNA-binding pseudobarrel domain"/>
    <property type="match status" value="1"/>
</dbReference>
<dbReference type="GO" id="GO:0005634">
    <property type="term" value="C:nucleus"/>
    <property type="evidence" value="ECO:0007669"/>
    <property type="project" value="UniProtKB-SubCell"/>
</dbReference>
<dbReference type="PROSITE" id="PS50863">
    <property type="entry name" value="B3"/>
    <property type="match status" value="1"/>
</dbReference>
<evidence type="ECO:0000313" key="8">
    <source>
        <dbReference type="EMBL" id="KAK0596087.1"/>
    </source>
</evidence>
<accession>A0AA39SSQ6</accession>
<feature type="region of interest" description="Disordered" evidence="6">
    <location>
        <begin position="123"/>
        <end position="170"/>
    </location>
</feature>
<dbReference type="EMBL" id="JAUESC010000004">
    <property type="protein sequence ID" value="KAK0596087.1"/>
    <property type="molecule type" value="Genomic_DNA"/>
</dbReference>
<evidence type="ECO:0000256" key="6">
    <source>
        <dbReference type="SAM" id="MobiDB-lite"/>
    </source>
</evidence>
<gene>
    <name evidence="8" type="ORF">LWI29_012688</name>
</gene>
<evidence type="ECO:0000256" key="2">
    <source>
        <dbReference type="ARBA" id="ARBA00023015"/>
    </source>
</evidence>
<dbReference type="SUPFAM" id="SSF101936">
    <property type="entry name" value="DNA-binding pseudobarrel domain"/>
    <property type="match status" value="1"/>
</dbReference>
<comment type="caution">
    <text evidence="8">The sequence shown here is derived from an EMBL/GenBank/DDBJ whole genome shotgun (WGS) entry which is preliminary data.</text>
</comment>
<keyword evidence="9" id="KW-1185">Reference proteome</keyword>
<evidence type="ECO:0000259" key="7">
    <source>
        <dbReference type="PROSITE" id="PS50863"/>
    </source>
</evidence>
<keyword evidence="2" id="KW-0805">Transcription regulation</keyword>
<evidence type="ECO:0000256" key="3">
    <source>
        <dbReference type="ARBA" id="ARBA00023125"/>
    </source>
</evidence>
<reference evidence="8" key="1">
    <citation type="journal article" date="2022" name="Plant J.">
        <title>Strategies of tolerance reflected in two North American maple genomes.</title>
        <authorList>
            <person name="McEvoy S.L."/>
            <person name="Sezen U.U."/>
            <person name="Trouern-Trend A."/>
            <person name="McMahon S.M."/>
            <person name="Schaberg P.G."/>
            <person name="Yang J."/>
            <person name="Wegrzyn J.L."/>
            <person name="Swenson N.G."/>
        </authorList>
    </citation>
    <scope>NUCLEOTIDE SEQUENCE</scope>
    <source>
        <strain evidence="8">NS2018</strain>
    </source>
</reference>
<keyword evidence="5" id="KW-0539">Nucleus</keyword>
<dbReference type="CDD" id="cd10017">
    <property type="entry name" value="B3_DNA"/>
    <property type="match status" value="1"/>
</dbReference>
<feature type="domain" description="TF-B3" evidence="7">
    <location>
        <begin position="4"/>
        <end position="108"/>
    </location>
</feature>
<reference evidence="8" key="2">
    <citation type="submission" date="2023-06" db="EMBL/GenBank/DDBJ databases">
        <authorList>
            <person name="Swenson N.G."/>
            <person name="Wegrzyn J.L."/>
            <person name="Mcevoy S.L."/>
        </authorList>
    </citation>
    <scope>NUCLEOTIDE SEQUENCE</scope>
    <source>
        <strain evidence="8">NS2018</strain>
        <tissue evidence="8">Leaf</tissue>
    </source>
</reference>
<organism evidence="8 9">
    <name type="scientific">Acer saccharum</name>
    <name type="common">Sugar maple</name>
    <dbReference type="NCBI Taxonomy" id="4024"/>
    <lineage>
        <taxon>Eukaryota</taxon>
        <taxon>Viridiplantae</taxon>
        <taxon>Streptophyta</taxon>
        <taxon>Embryophyta</taxon>
        <taxon>Tracheophyta</taxon>
        <taxon>Spermatophyta</taxon>
        <taxon>Magnoliopsida</taxon>
        <taxon>eudicotyledons</taxon>
        <taxon>Gunneridae</taxon>
        <taxon>Pentapetalae</taxon>
        <taxon>rosids</taxon>
        <taxon>malvids</taxon>
        <taxon>Sapindales</taxon>
        <taxon>Sapindaceae</taxon>
        <taxon>Hippocastanoideae</taxon>
        <taxon>Acereae</taxon>
        <taxon>Acer</taxon>
    </lineage>
</organism>
<evidence type="ECO:0000256" key="1">
    <source>
        <dbReference type="ARBA" id="ARBA00004123"/>
    </source>
</evidence>
<evidence type="ECO:0000313" key="9">
    <source>
        <dbReference type="Proteomes" id="UP001168877"/>
    </source>
</evidence>
<keyword evidence="4" id="KW-0804">Transcription</keyword>
<evidence type="ECO:0000256" key="4">
    <source>
        <dbReference type="ARBA" id="ARBA00023163"/>
    </source>
</evidence>